<comment type="caution">
    <text evidence="3">Lacks conserved residue(s) required for the propagation of feature annotation.</text>
</comment>
<feature type="site" description="Important for substrate specificity" evidence="3">
    <location>
        <position position="156"/>
    </location>
</feature>
<dbReference type="PANTHER" id="PTHR43213">
    <property type="entry name" value="BIFUNCTIONAL DTTP/UTP PYROPHOSPHATASE/METHYLTRANSFERASE PROTEIN-RELATED"/>
    <property type="match status" value="1"/>
</dbReference>
<dbReference type="GO" id="GO:0009117">
    <property type="term" value="P:nucleotide metabolic process"/>
    <property type="evidence" value="ECO:0007669"/>
    <property type="project" value="UniProtKB-KW"/>
</dbReference>
<dbReference type="NCBIfam" id="TIGR00172">
    <property type="entry name" value="maf"/>
    <property type="match status" value="1"/>
</dbReference>
<accession>A0A2M8PGC3</accession>
<feature type="site" description="Important for substrate specificity" evidence="3">
    <location>
        <position position="12"/>
    </location>
</feature>
<dbReference type="CDD" id="cd00555">
    <property type="entry name" value="Maf"/>
    <property type="match status" value="1"/>
</dbReference>
<comment type="subcellular location">
    <subcellularLocation>
        <location evidence="3">Cytoplasm</location>
    </subcellularLocation>
</comment>
<dbReference type="PIRSF" id="PIRSF006305">
    <property type="entry name" value="Maf"/>
    <property type="match status" value="1"/>
</dbReference>
<comment type="catalytic activity">
    <reaction evidence="3">
        <text>dTTP + H2O = dTMP + diphosphate + H(+)</text>
        <dbReference type="Rhea" id="RHEA:28534"/>
        <dbReference type="ChEBI" id="CHEBI:15377"/>
        <dbReference type="ChEBI" id="CHEBI:15378"/>
        <dbReference type="ChEBI" id="CHEBI:33019"/>
        <dbReference type="ChEBI" id="CHEBI:37568"/>
        <dbReference type="ChEBI" id="CHEBI:63528"/>
        <dbReference type="EC" id="3.6.1.9"/>
    </reaction>
</comment>
<evidence type="ECO:0000256" key="2">
    <source>
        <dbReference type="ARBA" id="ARBA00022801"/>
    </source>
</evidence>
<dbReference type="EMBL" id="PGTM01000042">
    <property type="protein sequence ID" value="PJF36605.1"/>
    <property type="molecule type" value="Genomic_DNA"/>
</dbReference>
<dbReference type="EC" id="3.6.1.9" evidence="3"/>
<dbReference type="PANTHER" id="PTHR43213:SF5">
    <property type="entry name" value="BIFUNCTIONAL DTTP_UTP PYROPHOSPHATASE_METHYLTRANSFERASE PROTEIN-RELATED"/>
    <property type="match status" value="1"/>
</dbReference>
<keyword evidence="2 3" id="KW-0378">Hydrolase</keyword>
<dbReference type="Proteomes" id="UP000229681">
    <property type="component" value="Unassembled WGS sequence"/>
</dbReference>
<feature type="site" description="Important for substrate specificity" evidence="3">
    <location>
        <position position="72"/>
    </location>
</feature>
<feature type="active site" description="Proton acceptor" evidence="3">
    <location>
        <position position="71"/>
    </location>
</feature>
<name>A0A2M8PGC3_9CHLR</name>
<dbReference type="HAMAP" id="MF_00528">
    <property type="entry name" value="Maf"/>
    <property type="match status" value="1"/>
</dbReference>
<evidence type="ECO:0000256" key="3">
    <source>
        <dbReference type="HAMAP-Rule" id="MF_00528"/>
    </source>
</evidence>
<comment type="function">
    <text evidence="3">Nucleoside triphosphate pyrophosphatase that hydrolyzes dTTP and UTP. May have a dual role in cell division arrest and in preventing the incorporation of modified nucleotides into cellular nucleic acids.</text>
</comment>
<dbReference type="Pfam" id="PF02545">
    <property type="entry name" value="Maf"/>
    <property type="match status" value="1"/>
</dbReference>
<keyword evidence="3" id="KW-0546">Nucleotide metabolism</keyword>
<organism evidence="4 5">
    <name type="scientific">Candidatus Thermofonsia Clade 1 bacterium</name>
    <dbReference type="NCBI Taxonomy" id="2364210"/>
    <lineage>
        <taxon>Bacteria</taxon>
        <taxon>Bacillati</taxon>
        <taxon>Chloroflexota</taxon>
        <taxon>Candidatus Thermofontia</taxon>
        <taxon>Candidatus Thermofonsia Clade 1</taxon>
    </lineage>
</organism>
<comment type="similarity">
    <text evidence="3">Belongs to the Maf family. YhdE subfamily.</text>
</comment>
<reference evidence="4 5" key="1">
    <citation type="submission" date="2017-11" db="EMBL/GenBank/DDBJ databases">
        <title>Evolution of Phototrophy in the Chloroflexi Phylum Driven by Horizontal Gene Transfer.</title>
        <authorList>
            <person name="Ward L.M."/>
            <person name="Hemp J."/>
            <person name="Shih P.M."/>
            <person name="Mcglynn S.E."/>
            <person name="Fischer W."/>
        </authorList>
    </citation>
    <scope>NUCLEOTIDE SEQUENCE [LARGE SCALE GENOMIC DNA]</scope>
    <source>
        <strain evidence="4">JP3_13</strain>
    </source>
</reference>
<protein>
    <recommendedName>
        <fullName evidence="3">dTTP/UTP pyrophosphatase</fullName>
        <shortName evidence="3">dTTPase/UTPase</shortName>
        <ecNumber evidence="3">3.6.1.9</ecNumber>
    </recommendedName>
    <alternativeName>
        <fullName evidence="3">Nucleoside triphosphate pyrophosphatase</fullName>
    </alternativeName>
    <alternativeName>
        <fullName evidence="3">Nucleotide pyrophosphatase</fullName>
        <shortName evidence="3">Nucleotide PPase</shortName>
    </alternativeName>
</protein>
<evidence type="ECO:0000313" key="4">
    <source>
        <dbReference type="EMBL" id="PJF36605.1"/>
    </source>
</evidence>
<evidence type="ECO:0000256" key="1">
    <source>
        <dbReference type="ARBA" id="ARBA00001968"/>
    </source>
</evidence>
<dbReference type="AlphaFoldDB" id="A0A2M8PGC3"/>
<dbReference type="GO" id="GO:0036221">
    <property type="term" value="F:UTP diphosphatase activity"/>
    <property type="evidence" value="ECO:0007669"/>
    <property type="project" value="RHEA"/>
</dbReference>
<comment type="cofactor">
    <cofactor evidence="1 3">
        <name>a divalent metal cation</name>
        <dbReference type="ChEBI" id="CHEBI:60240"/>
    </cofactor>
</comment>
<evidence type="ECO:0000313" key="5">
    <source>
        <dbReference type="Proteomes" id="UP000229681"/>
    </source>
</evidence>
<proteinExistence type="inferred from homology"/>
<keyword evidence="3" id="KW-0963">Cytoplasm</keyword>
<dbReference type="SUPFAM" id="SSF52972">
    <property type="entry name" value="ITPase-like"/>
    <property type="match status" value="1"/>
</dbReference>
<dbReference type="GO" id="GO:0005737">
    <property type="term" value="C:cytoplasm"/>
    <property type="evidence" value="ECO:0007669"/>
    <property type="project" value="UniProtKB-SubCell"/>
</dbReference>
<dbReference type="InterPro" id="IPR003697">
    <property type="entry name" value="Maf-like"/>
</dbReference>
<comment type="caution">
    <text evidence="4">The sequence shown here is derived from an EMBL/GenBank/DDBJ whole genome shotgun (WGS) entry which is preliminary data.</text>
</comment>
<gene>
    <name evidence="4" type="primary">maf</name>
    <name evidence="4" type="ORF">CUN49_04560</name>
</gene>
<dbReference type="GO" id="GO:0036218">
    <property type="term" value="F:dTTP diphosphatase activity"/>
    <property type="evidence" value="ECO:0007669"/>
    <property type="project" value="RHEA"/>
</dbReference>
<dbReference type="InterPro" id="IPR029001">
    <property type="entry name" value="ITPase-like_fam"/>
</dbReference>
<sequence length="216" mass="23159">MPPLLLGSSSARRRALIAAIGLSFEVARPDVDESPLPAEAPDAYVLRVCRAKAMALPPERLMPETYVLTADTTVVLDGAIIGKPETPAEARHMLRALRGRAHQVYTGLALRDFATGEIQTDLVVTTVHMRHYSDEEIEAYIATGEPFDKAGGYAVQDARFKPVERVEGCLSNVIGLPLCALSAMLRAKGVAVPKAPSCSAQNLPCLVDIRAVDGAR</sequence>
<dbReference type="Gene3D" id="3.90.950.10">
    <property type="match status" value="1"/>
</dbReference>
<comment type="catalytic activity">
    <reaction evidence="3">
        <text>UTP + H2O = UMP + diphosphate + H(+)</text>
        <dbReference type="Rhea" id="RHEA:29395"/>
        <dbReference type="ChEBI" id="CHEBI:15377"/>
        <dbReference type="ChEBI" id="CHEBI:15378"/>
        <dbReference type="ChEBI" id="CHEBI:33019"/>
        <dbReference type="ChEBI" id="CHEBI:46398"/>
        <dbReference type="ChEBI" id="CHEBI:57865"/>
        <dbReference type="EC" id="3.6.1.9"/>
    </reaction>
</comment>